<dbReference type="InterPro" id="IPR013740">
    <property type="entry name" value="Redoxin"/>
</dbReference>
<evidence type="ECO:0000256" key="1">
    <source>
        <dbReference type="ARBA" id="ARBA00022559"/>
    </source>
</evidence>
<evidence type="ECO:0000256" key="4">
    <source>
        <dbReference type="ARBA" id="ARBA00023157"/>
    </source>
</evidence>
<dbReference type="eggNOG" id="COG2077">
    <property type="taxonomic scope" value="Bacteria"/>
</dbReference>
<dbReference type="OrthoDB" id="9781543at2"/>
<evidence type="ECO:0000256" key="2">
    <source>
        <dbReference type="ARBA" id="ARBA00022862"/>
    </source>
</evidence>
<keyword evidence="1" id="KW-0575">Peroxidase</keyword>
<dbReference type="EMBL" id="CP002629">
    <property type="protein sequence ID" value="AEB08796.1"/>
    <property type="molecule type" value="Genomic_DNA"/>
</dbReference>
<dbReference type="InterPro" id="IPR036249">
    <property type="entry name" value="Thioredoxin-like_sf"/>
</dbReference>
<dbReference type="PANTHER" id="PTHR43110">
    <property type="entry name" value="THIOL PEROXIDASE"/>
    <property type="match status" value="1"/>
</dbReference>
<proteinExistence type="predicted"/>
<keyword evidence="2" id="KW-0049">Antioxidant</keyword>
<dbReference type="KEGG" id="dao:Desac_0926"/>
<evidence type="ECO:0000256" key="3">
    <source>
        <dbReference type="ARBA" id="ARBA00023002"/>
    </source>
</evidence>
<evidence type="ECO:0000313" key="7">
    <source>
        <dbReference type="EMBL" id="AEB08796.1"/>
    </source>
</evidence>
<dbReference type="InterPro" id="IPR050455">
    <property type="entry name" value="Tpx_Peroxidase_subfamily"/>
</dbReference>
<dbReference type="NCBIfam" id="NF001808">
    <property type="entry name" value="PRK00522.1"/>
    <property type="match status" value="1"/>
</dbReference>
<dbReference type="InterPro" id="IPR013766">
    <property type="entry name" value="Thioredoxin_domain"/>
</dbReference>
<keyword evidence="8" id="KW-1185">Reference proteome</keyword>
<dbReference type="Proteomes" id="UP000000483">
    <property type="component" value="Chromosome"/>
</dbReference>
<dbReference type="GO" id="GO:0008379">
    <property type="term" value="F:thioredoxin peroxidase activity"/>
    <property type="evidence" value="ECO:0007669"/>
    <property type="project" value="InterPro"/>
</dbReference>
<dbReference type="PROSITE" id="PS01265">
    <property type="entry name" value="TPX"/>
    <property type="match status" value="1"/>
</dbReference>
<dbReference type="PANTHER" id="PTHR43110:SF1">
    <property type="entry name" value="THIOL PEROXIDASE"/>
    <property type="match status" value="1"/>
</dbReference>
<organism evidence="7 8">
    <name type="scientific">Desulfobacca acetoxidans (strain ATCC 700848 / DSM 11109 / ASRB2)</name>
    <dbReference type="NCBI Taxonomy" id="880072"/>
    <lineage>
        <taxon>Bacteria</taxon>
        <taxon>Pseudomonadati</taxon>
        <taxon>Thermodesulfobacteriota</taxon>
        <taxon>Desulfobaccia</taxon>
        <taxon>Desulfobaccales</taxon>
        <taxon>Desulfobaccaceae</taxon>
        <taxon>Desulfobacca</taxon>
    </lineage>
</organism>
<dbReference type="AlphaFoldDB" id="F2NH25"/>
<dbReference type="STRING" id="880072.Desac_0926"/>
<dbReference type="Gene3D" id="3.40.30.10">
    <property type="entry name" value="Glutaredoxin"/>
    <property type="match status" value="1"/>
</dbReference>
<dbReference type="SUPFAM" id="SSF52833">
    <property type="entry name" value="Thioredoxin-like"/>
    <property type="match status" value="1"/>
</dbReference>
<dbReference type="InterPro" id="IPR002065">
    <property type="entry name" value="TPX"/>
</dbReference>
<dbReference type="InterPro" id="IPR018219">
    <property type="entry name" value="Tpx_CS"/>
</dbReference>
<dbReference type="Pfam" id="PF08534">
    <property type="entry name" value="Redoxin"/>
    <property type="match status" value="1"/>
</dbReference>
<gene>
    <name evidence="7" type="ordered locus">Desac_0926</name>
</gene>
<reference evidence="8" key="2">
    <citation type="submission" date="2011-03" db="EMBL/GenBank/DDBJ databases">
        <title>The complete genome of Desulfobacca acetoxidans DSM 11109.</title>
        <authorList>
            <consortium name="US DOE Joint Genome Institute (JGI-PGF)"/>
            <person name="Lucas S."/>
            <person name="Copeland A."/>
            <person name="Lapidus A."/>
            <person name="Bruce D."/>
            <person name="Goodwin L."/>
            <person name="Pitluck S."/>
            <person name="Peters L."/>
            <person name="Kyrpides N."/>
            <person name="Mavromatis K."/>
            <person name="Ivanova N."/>
            <person name="Ovchinnikova G."/>
            <person name="Teshima H."/>
            <person name="Detter J.C."/>
            <person name="Han C."/>
            <person name="Land M."/>
            <person name="Hauser L."/>
            <person name="Markowitz V."/>
            <person name="Cheng J.-F."/>
            <person name="Hugenholtz P."/>
            <person name="Woyke T."/>
            <person name="Wu D."/>
            <person name="Spring S."/>
            <person name="Schueler E."/>
            <person name="Brambilla E."/>
            <person name="Klenk H.-P."/>
            <person name="Eisen J.A."/>
        </authorList>
    </citation>
    <scope>NUCLEOTIDE SEQUENCE [LARGE SCALE GENOMIC DNA]</scope>
    <source>
        <strain evidence="8">ATCC 700848 / DSM 11109 / ASRB2</strain>
    </source>
</reference>
<accession>F2NH25</accession>
<evidence type="ECO:0000256" key="5">
    <source>
        <dbReference type="ARBA" id="ARBA00023284"/>
    </source>
</evidence>
<dbReference type="RefSeq" id="WP_013705909.1">
    <property type="nucleotide sequence ID" value="NC_015388.1"/>
</dbReference>
<keyword evidence="4" id="KW-1015">Disulfide bond</keyword>
<protein>
    <submittedName>
        <fullName evidence="7">Redoxin domain protein</fullName>
    </submittedName>
</protein>
<keyword evidence="5" id="KW-0676">Redox-active center</keyword>
<evidence type="ECO:0000259" key="6">
    <source>
        <dbReference type="PROSITE" id="PS51352"/>
    </source>
</evidence>
<dbReference type="HOGENOM" id="CLU_042529_12_0_7"/>
<sequence>MTERQGVITIHGNPLTLLGDEIKVGSPAPDCELLDNDLHPVKLSSYRDKVLVLASVPSLDTPVCDFESRRFNDEAAGLGEAVQVVVVSMDLPFAQKRWCGAAGAARLQTLSDHRQADFGAAYGVLIKELRLLARAVFIVDREGIVQYVQLVPEVAAEPDYEAVLRALNSIITENQ</sequence>
<dbReference type="PROSITE" id="PS51352">
    <property type="entry name" value="THIOREDOXIN_2"/>
    <property type="match status" value="1"/>
</dbReference>
<reference evidence="7 8" key="1">
    <citation type="journal article" date="2011" name="Stand. Genomic Sci.">
        <title>Complete genome sequence of the acetate-degrading sulfate reducer Desulfobacca acetoxidans type strain (ASRB2).</title>
        <authorList>
            <person name="Goker M."/>
            <person name="Teshima H."/>
            <person name="Lapidus A."/>
            <person name="Nolan M."/>
            <person name="Lucas S."/>
            <person name="Hammon N."/>
            <person name="Deshpande S."/>
            <person name="Cheng J.F."/>
            <person name="Tapia R."/>
            <person name="Han C."/>
            <person name="Goodwin L."/>
            <person name="Pitluck S."/>
            <person name="Huntemann M."/>
            <person name="Liolios K."/>
            <person name="Ivanova N."/>
            <person name="Pagani I."/>
            <person name="Mavromatis K."/>
            <person name="Ovchinikova G."/>
            <person name="Pati A."/>
            <person name="Chen A."/>
            <person name="Palaniappan K."/>
            <person name="Land M."/>
            <person name="Hauser L."/>
            <person name="Brambilla E.M."/>
            <person name="Rohde M."/>
            <person name="Spring S."/>
            <person name="Detter J.C."/>
            <person name="Woyke T."/>
            <person name="Bristow J."/>
            <person name="Eisen J.A."/>
            <person name="Markowitz V."/>
            <person name="Hugenholtz P."/>
            <person name="Kyrpides N.C."/>
            <person name="Klenk H.P."/>
        </authorList>
    </citation>
    <scope>NUCLEOTIDE SEQUENCE [LARGE SCALE GENOMIC DNA]</scope>
    <source>
        <strain evidence="8">ATCC 700848 / DSM 11109 / ASRB2</strain>
    </source>
</reference>
<dbReference type="CDD" id="cd03014">
    <property type="entry name" value="PRX_Atyp2cys"/>
    <property type="match status" value="1"/>
</dbReference>
<feature type="domain" description="Thioredoxin" evidence="6">
    <location>
        <begin position="22"/>
        <end position="172"/>
    </location>
</feature>
<name>F2NH25_DESAR</name>
<evidence type="ECO:0000313" key="8">
    <source>
        <dbReference type="Proteomes" id="UP000000483"/>
    </source>
</evidence>
<keyword evidence="3" id="KW-0560">Oxidoreductase</keyword>